<dbReference type="InterPro" id="IPR036770">
    <property type="entry name" value="Ankyrin_rpt-contain_sf"/>
</dbReference>
<keyword evidence="1" id="KW-0677">Repeat</keyword>
<keyword evidence="5" id="KW-1185">Reference proteome</keyword>
<proteinExistence type="predicted"/>
<dbReference type="PROSITE" id="PS50297">
    <property type="entry name" value="ANK_REP_REGION"/>
    <property type="match status" value="1"/>
</dbReference>
<protein>
    <submittedName>
        <fullName evidence="4">Uncharacterized protein</fullName>
    </submittedName>
</protein>
<dbReference type="InterPro" id="IPR050776">
    <property type="entry name" value="Ank_Repeat/CDKN_Inhibitor"/>
</dbReference>
<evidence type="ECO:0000256" key="3">
    <source>
        <dbReference type="PROSITE-ProRule" id="PRU00023"/>
    </source>
</evidence>
<dbReference type="Gene3D" id="1.25.40.20">
    <property type="entry name" value="Ankyrin repeat-containing domain"/>
    <property type="match status" value="1"/>
</dbReference>
<dbReference type="PROSITE" id="PS50088">
    <property type="entry name" value="ANK_REPEAT"/>
    <property type="match status" value="1"/>
</dbReference>
<dbReference type="PANTHER" id="PTHR24201">
    <property type="entry name" value="ANK_REP_REGION DOMAIN-CONTAINING PROTEIN"/>
    <property type="match status" value="1"/>
</dbReference>
<keyword evidence="2 3" id="KW-0040">ANK repeat</keyword>
<gene>
    <name evidence="4" type="ORF">FHS27_005711</name>
</gene>
<evidence type="ECO:0000313" key="4">
    <source>
        <dbReference type="EMBL" id="MBB3209866.1"/>
    </source>
</evidence>
<dbReference type="EMBL" id="JACHXU010000028">
    <property type="protein sequence ID" value="MBB3209866.1"/>
    <property type="molecule type" value="Genomic_DNA"/>
</dbReference>
<dbReference type="SMART" id="SM00248">
    <property type="entry name" value="ANK"/>
    <property type="match status" value="2"/>
</dbReference>
<accession>A0A7W5E462</accession>
<reference evidence="4 5" key="1">
    <citation type="submission" date="2020-08" db="EMBL/GenBank/DDBJ databases">
        <title>Genomic Encyclopedia of Type Strains, Phase III (KMG-III): the genomes of soil and plant-associated and newly described type strains.</title>
        <authorList>
            <person name="Whitman W."/>
        </authorList>
    </citation>
    <scope>NUCLEOTIDE SEQUENCE [LARGE SCALE GENOMIC DNA]</scope>
    <source>
        <strain evidence="4 5">CECT 8075</strain>
    </source>
</reference>
<evidence type="ECO:0000256" key="2">
    <source>
        <dbReference type="ARBA" id="ARBA00023043"/>
    </source>
</evidence>
<dbReference type="Proteomes" id="UP000536179">
    <property type="component" value="Unassembled WGS sequence"/>
</dbReference>
<dbReference type="InterPro" id="IPR002110">
    <property type="entry name" value="Ankyrin_rpt"/>
</dbReference>
<dbReference type="PANTHER" id="PTHR24201:SF15">
    <property type="entry name" value="ANKYRIN REPEAT DOMAIN-CONTAINING PROTEIN 66"/>
    <property type="match status" value="1"/>
</dbReference>
<dbReference type="RefSeq" id="WP_221225420.1">
    <property type="nucleotide sequence ID" value="NZ_JACHXU010000028.1"/>
</dbReference>
<sequence length="306" mass="34358">MPKIPGVKRTFHEAVGWKAEDFFNDSAVVELCNAIEANDIAKMKQLIAEGVDVNAIGEGGVTPLLWAFVDNQPERFQLLLEHGANPNIKTTTRLNAPNAFAVGDSVTTLAASSYFVGPYEAVLQHGGDPSIVGPHKQPMLHVIVAAPISQELKKKRILMAVEYGADINQKDSKGTIGRTAVAAFQQWELALWLLQQGVDPHYYPPHDDTNMVGSALSHGELITPGRKEAYEKLLQWFREDGYDLEAIQETTRQLREIKVIKSRKRFIQRKIAEQVRQGLRPDPNLDAEAQDEWYAERRRARQRQAE</sequence>
<evidence type="ECO:0000256" key="1">
    <source>
        <dbReference type="ARBA" id="ARBA00022737"/>
    </source>
</evidence>
<dbReference type="SUPFAM" id="SSF48403">
    <property type="entry name" value="Ankyrin repeat"/>
    <property type="match status" value="1"/>
</dbReference>
<dbReference type="AlphaFoldDB" id="A0A7W5E462"/>
<organism evidence="4 5">
    <name type="scientific">Aporhodopirellula rubra</name>
    <dbReference type="NCBI Taxonomy" id="980271"/>
    <lineage>
        <taxon>Bacteria</taxon>
        <taxon>Pseudomonadati</taxon>
        <taxon>Planctomycetota</taxon>
        <taxon>Planctomycetia</taxon>
        <taxon>Pirellulales</taxon>
        <taxon>Pirellulaceae</taxon>
        <taxon>Aporhodopirellula</taxon>
    </lineage>
</organism>
<dbReference type="Pfam" id="PF00023">
    <property type="entry name" value="Ank"/>
    <property type="match status" value="1"/>
</dbReference>
<name>A0A7W5E462_9BACT</name>
<evidence type="ECO:0000313" key="5">
    <source>
        <dbReference type="Proteomes" id="UP000536179"/>
    </source>
</evidence>
<comment type="caution">
    <text evidence="4">The sequence shown here is derived from an EMBL/GenBank/DDBJ whole genome shotgun (WGS) entry which is preliminary data.</text>
</comment>
<feature type="repeat" description="ANK" evidence="3">
    <location>
        <begin position="59"/>
        <end position="91"/>
    </location>
</feature>